<dbReference type="Proteomes" id="UP000229681">
    <property type="component" value="Unassembled WGS sequence"/>
</dbReference>
<dbReference type="PROSITE" id="PS51549">
    <property type="entry name" value="DM13"/>
    <property type="match status" value="1"/>
</dbReference>
<evidence type="ECO:0000259" key="1">
    <source>
        <dbReference type="PROSITE" id="PS51549"/>
    </source>
</evidence>
<gene>
    <name evidence="2" type="ORF">CUN49_14405</name>
</gene>
<comment type="caution">
    <text evidence="2">The sequence shown here is derived from an EMBL/GenBank/DDBJ whole genome shotgun (WGS) entry which is preliminary data.</text>
</comment>
<reference evidence="2 3" key="1">
    <citation type="submission" date="2017-11" db="EMBL/GenBank/DDBJ databases">
        <title>Evolution of Phototrophy in the Chloroflexi Phylum Driven by Horizontal Gene Transfer.</title>
        <authorList>
            <person name="Ward L.M."/>
            <person name="Hemp J."/>
            <person name="Shih P.M."/>
            <person name="Mcglynn S.E."/>
            <person name="Fischer W."/>
        </authorList>
    </citation>
    <scope>NUCLEOTIDE SEQUENCE [LARGE SCALE GENOMIC DNA]</scope>
    <source>
        <strain evidence="2">JP3_13</strain>
    </source>
</reference>
<proteinExistence type="predicted"/>
<evidence type="ECO:0000313" key="2">
    <source>
        <dbReference type="EMBL" id="PJF34688.1"/>
    </source>
</evidence>
<accession>A0A2M8PAW7</accession>
<name>A0A2M8PAW7_9CHLR</name>
<feature type="domain" description="DM13" evidence="1">
    <location>
        <begin position="91"/>
        <end position="199"/>
    </location>
</feature>
<dbReference type="InterPro" id="IPR019545">
    <property type="entry name" value="DM13_domain"/>
</dbReference>
<evidence type="ECO:0000313" key="3">
    <source>
        <dbReference type="Proteomes" id="UP000229681"/>
    </source>
</evidence>
<protein>
    <recommendedName>
        <fullName evidence="1">DM13 domain-containing protein</fullName>
    </recommendedName>
</protein>
<dbReference type="EMBL" id="PGTM01000300">
    <property type="protein sequence ID" value="PJF34688.1"/>
    <property type="molecule type" value="Genomic_DNA"/>
</dbReference>
<organism evidence="2 3">
    <name type="scientific">Candidatus Thermofonsia Clade 1 bacterium</name>
    <dbReference type="NCBI Taxonomy" id="2364210"/>
    <lineage>
        <taxon>Bacteria</taxon>
        <taxon>Bacillati</taxon>
        <taxon>Chloroflexota</taxon>
        <taxon>Candidatus Thermofontia</taxon>
        <taxon>Candidatus Thermofonsia Clade 1</taxon>
    </lineage>
</organism>
<sequence length="199" mass="22497">MRHRPRWALLSFGALIVLALFTFPTWRTLFMRPEQGVPFPLTSAERRELLVRMPNREMAATMYFSSLTAQPVPTEQQPAAVPPDAQIILTTRFSELDALRSARGSVTFYRLIDDTVLLRFDDFEVTNAPQLAVYLSSSEAPQSVQELGGIVPEFPVGELRGTVGSQQFTIPRELRLERYRSVVIVSEGLQLIYGVARLR</sequence>
<dbReference type="AlphaFoldDB" id="A0A2M8PAW7"/>
<dbReference type="Pfam" id="PF10517">
    <property type="entry name" value="DM13"/>
    <property type="match status" value="1"/>
</dbReference>